<dbReference type="EMBL" id="CPZJ01000003">
    <property type="protein sequence ID" value="CNF24867.1"/>
    <property type="molecule type" value="Genomic_DNA"/>
</dbReference>
<dbReference type="AlphaFoldDB" id="A0A0T9LUS9"/>
<accession>A0A0T9LUS9</accession>
<name>A0A0T9LUS9_YERIN</name>
<proteinExistence type="predicted"/>
<keyword evidence="1" id="KW-1133">Transmembrane helix</keyword>
<evidence type="ECO:0000313" key="2">
    <source>
        <dbReference type="EMBL" id="CNF24867.1"/>
    </source>
</evidence>
<reference evidence="2 3" key="1">
    <citation type="submission" date="2015-03" db="EMBL/GenBank/DDBJ databases">
        <authorList>
            <person name="Murphy D."/>
        </authorList>
    </citation>
    <scope>NUCLEOTIDE SEQUENCE [LARGE SCALE GENOMIC DNA]</scope>
    <source>
        <strain evidence="2 3">BR165/97</strain>
    </source>
</reference>
<protein>
    <submittedName>
        <fullName evidence="2">Putative bacteriophage protein</fullName>
    </submittedName>
</protein>
<evidence type="ECO:0000313" key="3">
    <source>
        <dbReference type="Proteomes" id="UP000038750"/>
    </source>
</evidence>
<organism evidence="2 3">
    <name type="scientific">Yersinia intermedia</name>
    <dbReference type="NCBI Taxonomy" id="631"/>
    <lineage>
        <taxon>Bacteria</taxon>
        <taxon>Pseudomonadati</taxon>
        <taxon>Pseudomonadota</taxon>
        <taxon>Gammaproteobacteria</taxon>
        <taxon>Enterobacterales</taxon>
        <taxon>Yersiniaceae</taxon>
        <taxon>Yersinia</taxon>
    </lineage>
</organism>
<sequence>MKMPNSNSLTYWWSSSLGVFSLLSLHDYIFILGAVISAYFTIKTYYAKRREEKARLLEEMKRTSIIETFLSNADKKPIKDRSAAVAVVVEATKKAAAHATD</sequence>
<keyword evidence="1" id="KW-0472">Membrane</keyword>
<feature type="transmembrane region" description="Helical" evidence="1">
    <location>
        <begin position="20"/>
        <end position="42"/>
    </location>
</feature>
<evidence type="ECO:0000256" key="1">
    <source>
        <dbReference type="SAM" id="Phobius"/>
    </source>
</evidence>
<gene>
    <name evidence="2" type="ORF">ERS008530_00751</name>
</gene>
<dbReference type="Proteomes" id="UP000038750">
    <property type="component" value="Unassembled WGS sequence"/>
</dbReference>
<keyword evidence="1" id="KW-0812">Transmembrane</keyword>